<evidence type="ECO:0000313" key="13">
    <source>
        <dbReference type="Proteomes" id="UP001375743"/>
    </source>
</evidence>
<dbReference type="CDD" id="cd06261">
    <property type="entry name" value="TM_PBP2"/>
    <property type="match status" value="1"/>
</dbReference>
<feature type="transmembrane region" description="Helical" evidence="10">
    <location>
        <begin position="126"/>
        <end position="149"/>
    </location>
</feature>
<dbReference type="InterPro" id="IPR000515">
    <property type="entry name" value="MetI-like"/>
</dbReference>
<keyword evidence="4 10" id="KW-0813">Transport</keyword>
<comment type="caution">
    <text evidence="12">The sequence shown here is derived from an EMBL/GenBank/DDBJ whole genome shotgun (WGS) entry which is preliminary data.</text>
</comment>
<evidence type="ECO:0000256" key="5">
    <source>
        <dbReference type="ARBA" id="ARBA00022475"/>
    </source>
</evidence>
<evidence type="ECO:0000259" key="11">
    <source>
        <dbReference type="PROSITE" id="PS50928"/>
    </source>
</evidence>
<proteinExistence type="inferred from homology"/>
<name>A0ABU8XP73_9PROT</name>
<gene>
    <name evidence="12" type="ORF">U1T56_03555</name>
</gene>
<comment type="subcellular location">
    <subcellularLocation>
        <location evidence="2">Cell inner membrane</location>
        <topology evidence="2">Multi-pass membrane protein</topology>
    </subcellularLocation>
    <subcellularLocation>
        <location evidence="10">Cell membrane</location>
        <topology evidence="10">Multi-pass membrane protein</topology>
    </subcellularLocation>
</comment>
<dbReference type="NCBIfam" id="TIGR01726">
    <property type="entry name" value="HEQRo_perm_3TM"/>
    <property type="match status" value="1"/>
</dbReference>
<feature type="transmembrane region" description="Helical" evidence="10">
    <location>
        <begin position="252"/>
        <end position="270"/>
    </location>
</feature>
<dbReference type="Gene3D" id="1.10.3720.10">
    <property type="entry name" value="MetI-like"/>
    <property type="match status" value="1"/>
</dbReference>
<accession>A0ABU8XP73</accession>
<evidence type="ECO:0000256" key="8">
    <source>
        <dbReference type="ARBA" id="ARBA00022989"/>
    </source>
</evidence>
<evidence type="ECO:0000256" key="6">
    <source>
        <dbReference type="ARBA" id="ARBA00022692"/>
    </source>
</evidence>
<dbReference type="Pfam" id="PF00528">
    <property type="entry name" value="BPD_transp_1"/>
    <property type="match status" value="1"/>
</dbReference>
<evidence type="ECO:0000256" key="7">
    <source>
        <dbReference type="ARBA" id="ARBA00022970"/>
    </source>
</evidence>
<feature type="transmembrane region" description="Helical" evidence="10">
    <location>
        <begin position="223"/>
        <end position="246"/>
    </location>
</feature>
<dbReference type="PANTHER" id="PTHR30614">
    <property type="entry name" value="MEMBRANE COMPONENT OF AMINO ACID ABC TRANSPORTER"/>
    <property type="match status" value="1"/>
</dbReference>
<feature type="domain" description="ABC transmembrane type-1" evidence="11">
    <location>
        <begin position="175"/>
        <end position="369"/>
    </location>
</feature>
<feature type="transmembrane region" description="Helical" evidence="10">
    <location>
        <begin position="169"/>
        <end position="202"/>
    </location>
</feature>
<dbReference type="InterPro" id="IPR035906">
    <property type="entry name" value="MetI-like_sf"/>
</dbReference>
<keyword evidence="5" id="KW-1003">Cell membrane</keyword>
<evidence type="ECO:0000256" key="10">
    <source>
        <dbReference type="RuleBase" id="RU363032"/>
    </source>
</evidence>
<feature type="transmembrane region" description="Helical" evidence="10">
    <location>
        <begin position="80"/>
        <end position="99"/>
    </location>
</feature>
<comment type="similarity">
    <text evidence="3">Belongs to the binding-protein-dependent transport system permease family. HisMQ subfamily.</text>
</comment>
<reference evidence="12 13" key="1">
    <citation type="submission" date="2024-01" db="EMBL/GenBank/DDBJ databases">
        <title>Multi-omics insights into the function and evolution of sodium benzoate biodegradation pathways in Benzoatithermus flavus gen. nov., sp. nov. from hot spring.</title>
        <authorList>
            <person name="Hu C.-J."/>
            <person name="Li W.-J."/>
        </authorList>
    </citation>
    <scope>NUCLEOTIDE SEQUENCE [LARGE SCALE GENOMIC DNA]</scope>
    <source>
        <strain evidence="12 13">SYSU G07066</strain>
    </source>
</reference>
<keyword evidence="7" id="KW-0029">Amino-acid transport</keyword>
<dbReference type="SUPFAM" id="SSF161098">
    <property type="entry name" value="MetI-like"/>
    <property type="match status" value="1"/>
</dbReference>
<evidence type="ECO:0000256" key="3">
    <source>
        <dbReference type="ARBA" id="ARBA00010072"/>
    </source>
</evidence>
<dbReference type="EMBL" id="JBBLZC010000002">
    <property type="protein sequence ID" value="MEK0082215.1"/>
    <property type="molecule type" value="Genomic_DNA"/>
</dbReference>
<dbReference type="Proteomes" id="UP001375743">
    <property type="component" value="Unassembled WGS sequence"/>
</dbReference>
<dbReference type="RefSeq" id="WP_418158063.1">
    <property type="nucleotide sequence ID" value="NZ_JBBLZC010000002.1"/>
</dbReference>
<sequence>MSVEAERAAAPAAPRKGLVAHEPCYDASARPPSVPVPPVGLSLGALATVLAVIAATFWAIAAVRRAMAAAAIESVLADALLYGFGALTLLLLLPATASVRAARRARAALPADLVAARVETAASRSAAGVAVGYAAAVLVVLGVAVFVIANDAAVAKTFVFLPLMRESFWLVFDAFWTNVYIFVIAEILVLIWGLVVAIARLIPGPAGQPIRLMATAYTDVFRGLPAIICIYLVGFGLPLTSLPLLGNWPPEWYAILALTLTYGAYVAEVYRAGIESVHPSQVAAARSLGLSFAQTLRFVVVPQAVRRIIPPLLNDFISLQKDTALVNVIGAIDAFNQAKIVASNHFNLSSVTTVAFLFVLITIPQARFVDRLIERDQRRTRAGSG</sequence>
<evidence type="ECO:0000256" key="1">
    <source>
        <dbReference type="ARBA" id="ARBA00003159"/>
    </source>
</evidence>
<organism evidence="12 13">
    <name type="scientific">Benzoatithermus flavus</name>
    <dbReference type="NCBI Taxonomy" id="3108223"/>
    <lineage>
        <taxon>Bacteria</taxon>
        <taxon>Pseudomonadati</taxon>
        <taxon>Pseudomonadota</taxon>
        <taxon>Alphaproteobacteria</taxon>
        <taxon>Geminicoccales</taxon>
        <taxon>Geminicoccaceae</taxon>
        <taxon>Benzoatithermus</taxon>
    </lineage>
</organism>
<keyword evidence="9 10" id="KW-0472">Membrane</keyword>
<keyword evidence="6 10" id="KW-0812">Transmembrane</keyword>
<keyword evidence="13" id="KW-1185">Reference proteome</keyword>
<evidence type="ECO:0000256" key="4">
    <source>
        <dbReference type="ARBA" id="ARBA00022448"/>
    </source>
</evidence>
<dbReference type="PANTHER" id="PTHR30614:SF20">
    <property type="entry name" value="GLUTAMINE TRANSPORT SYSTEM PERMEASE PROTEIN GLNP"/>
    <property type="match status" value="1"/>
</dbReference>
<dbReference type="InterPro" id="IPR010065">
    <property type="entry name" value="AA_ABC_transptr_permease_3TM"/>
</dbReference>
<evidence type="ECO:0000256" key="9">
    <source>
        <dbReference type="ARBA" id="ARBA00023136"/>
    </source>
</evidence>
<dbReference type="PROSITE" id="PS50928">
    <property type="entry name" value="ABC_TM1"/>
    <property type="match status" value="1"/>
</dbReference>
<protein>
    <submittedName>
        <fullName evidence="12">Amino acid ABC transporter permease</fullName>
    </submittedName>
</protein>
<comment type="function">
    <text evidence="1">Part of the binding-protein-dependent transport system for glutamine; probably responsible for the translocation of the substrate across the membrane.</text>
</comment>
<evidence type="ECO:0000313" key="12">
    <source>
        <dbReference type="EMBL" id="MEK0082215.1"/>
    </source>
</evidence>
<evidence type="ECO:0000256" key="2">
    <source>
        <dbReference type="ARBA" id="ARBA00004429"/>
    </source>
</evidence>
<feature type="transmembrane region" description="Helical" evidence="10">
    <location>
        <begin position="39"/>
        <end position="60"/>
    </location>
</feature>
<keyword evidence="8 10" id="KW-1133">Transmembrane helix</keyword>
<dbReference type="InterPro" id="IPR043429">
    <property type="entry name" value="ArtM/GltK/GlnP/TcyL/YhdX-like"/>
</dbReference>